<evidence type="ECO:0000313" key="1">
    <source>
        <dbReference type="EMBL" id="MBX18336.1"/>
    </source>
</evidence>
<sequence>MYVSVFLSCASQVASVSAAKYLNWVSLILFFLNIF</sequence>
<reference evidence="1" key="1">
    <citation type="submission" date="2018-02" db="EMBL/GenBank/DDBJ databases">
        <title>Rhizophora mucronata_Transcriptome.</title>
        <authorList>
            <person name="Meera S.P."/>
            <person name="Sreeshan A."/>
            <person name="Augustine A."/>
        </authorList>
    </citation>
    <scope>NUCLEOTIDE SEQUENCE</scope>
    <source>
        <tissue evidence="1">Leaf</tissue>
    </source>
</reference>
<protein>
    <submittedName>
        <fullName evidence="1">Uncharacterized protein</fullName>
    </submittedName>
</protein>
<name>A0A2P2LK44_RHIMU</name>
<organism evidence="1">
    <name type="scientific">Rhizophora mucronata</name>
    <name type="common">Asiatic mangrove</name>
    <dbReference type="NCBI Taxonomy" id="61149"/>
    <lineage>
        <taxon>Eukaryota</taxon>
        <taxon>Viridiplantae</taxon>
        <taxon>Streptophyta</taxon>
        <taxon>Embryophyta</taxon>
        <taxon>Tracheophyta</taxon>
        <taxon>Spermatophyta</taxon>
        <taxon>Magnoliopsida</taxon>
        <taxon>eudicotyledons</taxon>
        <taxon>Gunneridae</taxon>
        <taxon>Pentapetalae</taxon>
        <taxon>rosids</taxon>
        <taxon>fabids</taxon>
        <taxon>Malpighiales</taxon>
        <taxon>Rhizophoraceae</taxon>
        <taxon>Rhizophora</taxon>
    </lineage>
</organism>
<accession>A0A2P2LK44</accession>
<dbReference type="EMBL" id="GGEC01037852">
    <property type="protein sequence ID" value="MBX18336.1"/>
    <property type="molecule type" value="Transcribed_RNA"/>
</dbReference>
<dbReference type="AlphaFoldDB" id="A0A2P2LK44"/>
<proteinExistence type="predicted"/>